<sequence length="13" mass="1472">MTRGGEAEIWPPK</sequence>
<evidence type="ECO:0000313" key="1">
    <source>
        <dbReference type="EMBL" id="MBX34515.1"/>
    </source>
</evidence>
<name>A0A2P2MWB1_RHIMU</name>
<dbReference type="EMBL" id="GGEC01054031">
    <property type="protein sequence ID" value="MBX34515.1"/>
    <property type="molecule type" value="Transcribed_RNA"/>
</dbReference>
<organism evidence="1">
    <name type="scientific">Rhizophora mucronata</name>
    <name type="common">Asiatic mangrove</name>
    <dbReference type="NCBI Taxonomy" id="61149"/>
    <lineage>
        <taxon>Eukaryota</taxon>
        <taxon>Viridiplantae</taxon>
        <taxon>Streptophyta</taxon>
        <taxon>Embryophyta</taxon>
        <taxon>Tracheophyta</taxon>
        <taxon>Spermatophyta</taxon>
        <taxon>Magnoliopsida</taxon>
        <taxon>eudicotyledons</taxon>
        <taxon>Gunneridae</taxon>
        <taxon>Pentapetalae</taxon>
        <taxon>rosids</taxon>
        <taxon>fabids</taxon>
        <taxon>Malpighiales</taxon>
        <taxon>Rhizophoraceae</taxon>
        <taxon>Rhizophora</taxon>
    </lineage>
</organism>
<proteinExistence type="predicted"/>
<accession>A0A2P2MWB1</accession>
<reference evidence="1" key="1">
    <citation type="submission" date="2018-02" db="EMBL/GenBank/DDBJ databases">
        <title>Rhizophora mucronata_Transcriptome.</title>
        <authorList>
            <person name="Meera S.P."/>
            <person name="Sreeshan A."/>
            <person name="Augustine A."/>
        </authorList>
    </citation>
    <scope>NUCLEOTIDE SEQUENCE</scope>
    <source>
        <tissue evidence="1">Leaf</tissue>
    </source>
</reference>
<protein>
    <submittedName>
        <fullName evidence="1">Uncharacterized protein</fullName>
    </submittedName>
</protein>